<organism evidence="1 2">
    <name type="scientific">[Candida] anglica</name>
    <dbReference type="NCBI Taxonomy" id="148631"/>
    <lineage>
        <taxon>Eukaryota</taxon>
        <taxon>Fungi</taxon>
        <taxon>Dikarya</taxon>
        <taxon>Ascomycota</taxon>
        <taxon>Saccharomycotina</taxon>
        <taxon>Pichiomycetes</taxon>
        <taxon>Debaryomycetaceae</taxon>
        <taxon>Kurtzmaniella</taxon>
    </lineage>
</organism>
<protein>
    <submittedName>
        <fullName evidence="1">Uncharacterized protein</fullName>
    </submittedName>
</protein>
<sequence>MKLGYVLQRFRFIEFDLPPWKTPPCYVSIKSLSLNNITNVVIFRGRGFKYKGVILL</sequence>
<name>A0ABP0EI91_9ASCO</name>
<reference evidence="1 2" key="1">
    <citation type="submission" date="2024-01" db="EMBL/GenBank/DDBJ databases">
        <authorList>
            <consortium name="Genoscope - CEA"/>
            <person name="William W."/>
        </authorList>
    </citation>
    <scope>NUCLEOTIDE SEQUENCE [LARGE SCALE GENOMIC DNA]</scope>
    <source>
        <strain evidence="1 2">29B2s-10</strain>
    </source>
</reference>
<keyword evidence="2" id="KW-1185">Reference proteome</keyword>
<proteinExistence type="predicted"/>
<evidence type="ECO:0000313" key="1">
    <source>
        <dbReference type="EMBL" id="CAK7913906.1"/>
    </source>
</evidence>
<evidence type="ECO:0000313" key="2">
    <source>
        <dbReference type="Proteomes" id="UP001497600"/>
    </source>
</evidence>
<accession>A0ABP0EI91</accession>
<gene>
    <name evidence="1" type="ORF">CAAN4_F13960</name>
</gene>
<dbReference type="Proteomes" id="UP001497600">
    <property type="component" value="Chromosome F"/>
</dbReference>
<dbReference type="EMBL" id="OZ004258">
    <property type="protein sequence ID" value="CAK7913906.1"/>
    <property type="molecule type" value="Genomic_DNA"/>
</dbReference>